<comment type="caution">
    <text evidence="2">The sequence shown here is derived from an EMBL/GenBank/DDBJ whole genome shotgun (WGS) entry which is preliminary data.</text>
</comment>
<evidence type="ECO:0000313" key="3">
    <source>
        <dbReference type="Proteomes" id="UP001358417"/>
    </source>
</evidence>
<evidence type="ECO:0000256" key="1">
    <source>
        <dbReference type="SAM" id="MobiDB-lite"/>
    </source>
</evidence>
<dbReference type="AlphaFoldDB" id="A0AAV9NKD4"/>
<reference evidence="2 3" key="1">
    <citation type="submission" date="2023-08" db="EMBL/GenBank/DDBJ databases">
        <title>Black Yeasts Isolated from many extreme environments.</title>
        <authorList>
            <person name="Coleine C."/>
            <person name="Stajich J.E."/>
            <person name="Selbmann L."/>
        </authorList>
    </citation>
    <scope>NUCLEOTIDE SEQUENCE [LARGE SCALE GENOMIC DNA]</scope>
    <source>
        <strain evidence="2 3">CCFEE 5792</strain>
    </source>
</reference>
<name>A0AAV9NKD4_9EURO</name>
<evidence type="ECO:0000313" key="2">
    <source>
        <dbReference type="EMBL" id="KAK5057698.1"/>
    </source>
</evidence>
<protein>
    <submittedName>
        <fullName evidence="2">Uncharacterized protein</fullName>
    </submittedName>
</protein>
<feature type="region of interest" description="Disordered" evidence="1">
    <location>
        <begin position="383"/>
        <end position="440"/>
    </location>
</feature>
<dbReference type="Proteomes" id="UP001358417">
    <property type="component" value="Unassembled WGS sequence"/>
</dbReference>
<gene>
    <name evidence="2" type="ORF">LTR84_011699</name>
</gene>
<keyword evidence="3" id="KW-1185">Reference proteome</keyword>
<dbReference type="GeneID" id="89979849"/>
<accession>A0AAV9NKD4</accession>
<sequence>MDLDPTPSKPWRKPKLQRVVRPARSAHVPESKFERKYDADSGQVYSQTEVYFSRRQYSDWIGEPRTPLLVRKAALVTDRGARSLADMARNKLASQFHSLTAEHFLAVPWHLAEGVWKELLDRRAESFHAWRTLAKSYPHPEEFGQREYRYLLDLKQPQLPLAEYIPGITSPGLSWMTCLRISPKQLATADLVSIHKITNLAVLDLSDGQITIDNKHSTFDERVMRTWGELSISRQAFQHLRVIMFGWQENLSEWIFRYANQFPSLCQIIVTDCPRMHQKNRAEWEDIAQGTGWEARHAKKSAKSLRPVLADPTFYSGSVSGCYYANLERFETLAVNCKPIITDPLPMLEVWIGSPRQWSHIVEDFPSTRTIVFDNIKTSSWREANRVEHTDREQSKRARNSEVPTQGSALPPSKRGGTTARPMRKRQEKSAADMLGEFLR</sequence>
<feature type="region of interest" description="Disordered" evidence="1">
    <location>
        <begin position="1"/>
        <end position="27"/>
    </location>
</feature>
<dbReference type="RefSeq" id="XP_064708816.1">
    <property type="nucleotide sequence ID" value="XM_064855227.1"/>
</dbReference>
<proteinExistence type="predicted"/>
<dbReference type="EMBL" id="JAVRRD010000006">
    <property type="protein sequence ID" value="KAK5057698.1"/>
    <property type="molecule type" value="Genomic_DNA"/>
</dbReference>
<organism evidence="2 3">
    <name type="scientific">Exophiala bonariae</name>
    <dbReference type="NCBI Taxonomy" id="1690606"/>
    <lineage>
        <taxon>Eukaryota</taxon>
        <taxon>Fungi</taxon>
        <taxon>Dikarya</taxon>
        <taxon>Ascomycota</taxon>
        <taxon>Pezizomycotina</taxon>
        <taxon>Eurotiomycetes</taxon>
        <taxon>Chaetothyriomycetidae</taxon>
        <taxon>Chaetothyriales</taxon>
        <taxon>Herpotrichiellaceae</taxon>
        <taxon>Exophiala</taxon>
    </lineage>
</organism>
<feature type="compositionally biased region" description="Basic and acidic residues" evidence="1">
    <location>
        <begin position="383"/>
        <end position="400"/>
    </location>
</feature>